<gene>
    <name evidence="1" type="ORF">GOEFS_054_00060</name>
</gene>
<protein>
    <submittedName>
        <fullName evidence="1">Uncharacterized protein</fullName>
    </submittedName>
</protein>
<comment type="caution">
    <text evidence="1">The sequence shown here is derived from an EMBL/GenBank/DDBJ whole genome shotgun (WGS) entry which is preliminary data.</text>
</comment>
<keyword evidence="2" id="KW-1185">Reference proteome</keyword>
<evidence type="ECO:0000313" key="1">
    <source>
        <dbReference type="EMBL" id="GAB18393.1"/>
    </source>
</evidence>
<sequence>MAWPYGPDSTVSIRTILDRVSSSEYDEIPDQSIFVGDAAYKSRDIRLDSPACVSDSTVTRLGEWTYYLELAIVKELLDGYDAIDQDVLDRVTHYAIYDAFPE</sequence>
<proteinExistence type="predicted"/>
<dbReference type="RefSeq" id="WP_007317730.1">
    <property type="nucleotide sequence ID" value="NZ_BAEH01000054.1"/>
</dbReference>
<organism evidence="1 2">
    <name type="scientific">Gordonia effusa NBRC 100432</name>
    <dbReference type="NCBI Taxonomy" id="1077974"/>
    <lineage>
        <taxon>Bacteria</taxon>
        <taxon>Bacillati</taxon>
        <taxon>Actinomycetota</taxon>
        <taxon>Actinomycetes</taxon>
        <taxon>Mycobacteriales</taxon>
        <taxon>Gordoniaceae</taxon>
        <taxon>Gordonia</taxon>
    </lineage>
</organism>
<dbReference type="STRING" id="1077974.GOEFS_054_00060"/>
<dbReference type="AlphaFoldDB" id="H0QZZ2"/>
<reference evidence="1 2" key="1">
    <citation type="submission" date="2011-12" db="EMBL/GenBank/DDBJ databases">
        <title>Whole genome shotgun sequence of Gordonia effusa NBRC 100432.</title>
        <authorList>
            <person name="Yoshida I."/>
            <person name="Takarada H."/>
            <person name="Hosoyama A."/>
            <person name="Tsuchikane K."/>
            <person name="Katsumata H."/>
            <person name="Yamazaki S."/>
            <person name="Fujita N."/>
        </authorList>
    </citation>
    <scope>NUCLEOTIDE SEQUENCE [LARGE SCALE GENOMIC DNA]</scope>
    <source>
        <strain evidence="1 2">NBRC 100432</strain>
    </source>
</reference>
<dbReference type="EMBL" id="BAEH01000054">
    <property type="protein sequence ID" value="GAB18393.1"/>
    <property type="molecule type" value="Genomic_DNA"/>
</dbReference>
<dbReference type="Proteomes" id="UP000035034">
    <property type="component" value="Unassembled WGS sequence"/>
</dbReference>
<name>H0QZZ2_9ACTN</name>
<accession>H0QZZ2</accession>
<evidence type="ECO:0000313" key="2">
    <source>
        <dbReference type="Proteomes" id="UP000035034"/>
    </source>
</evidence>